<dbReference type="STRING" id="442562.Rumeso_00701"/>
<dbReference type="GO" id="GO:0006355">
    <property type="term" value="P:regulation of DNA-templated transcription"/>
    <property type="evidence" value="ECO:0007669"/>
    <property type="project" value="InterPro"/>
</dbReference>
<comment type="caution">
    <text evidence="5">The sequence shown here is derived from an EMBL/GenBank/DDBJ whole genome shotgun (WGS) entry which is preliminary data.</text>
</comment>
<dbReference type="InterPro" id="IPR036390">
    <property type="entry name" value="WH_DNA-bd_sf"/>
</dbReference>
<keyword evidence="2" id="KW-0238">DNA-binding</keyword>
<dbReference type="InterPro" id="IPR012318">
    <property type="entry name" value="HTH_CRP"/>
</dbReference>
<keyword evidence="1" id="KW-0805">Transcription regulation</keyword>
<dbReference type="Pfam" id="PF13545">
    <property type="entry name" value="HTH_Crp_2"/>
    <property type="match status" value="1"/>
</dbReference>
<sequence>MAYLVLEGFVSTSREVEDGKRQIMFFSIPGDMPTLMSHPDLPLDTDIQAMSACRLAAFDSRELYGLSLHFPRIGHIFWASALVFASIHREWIVNVGHRSAVSRLAHLFCEMAVRLEAYGLAREGSYEMPLNQVDLSDAIGLSRIHMNRSLQELRRQNLLTFENGRLTIHDWDRLVDVGHFRPDYLSLSLPIWRTGTIPAVPARTATGKTPVRRAIQI</sequence>
<evidence type="ECO:0000313" key="5">
    <source>
        <dbReference type="EMBL" id="EYD77743.1"/>
    </source>
</evidence>
<dbReference type="PROSITE" id="PS51063">
    <property type="entry name" value="HTH_CRP_2"/>
    <property type="match status" value="1"/>
</dbReference>
<evidence type="ECO:0000256" key="2">
    <source>
        <dbReference type="ARBA" id="ARBA00023125"/>
    </source>
</evidence>
<dbReference type="InterPro" id="IPR018490">
    <property type="entry name" value="cNMP-bd_dom_sf"/>
</dbReference>
<gene>
    <name evidence="5" type="ORF">Rumeso_00701</name>
</gene>
<reference evidence="5 6" key="1">
    <citation type="submission" date="2013-02" db="EMBL/GenBank/DDBJ databases">
        <authorList>
            <person name="Fiebig A."/>
            <person name="Goeker M."/>
            <person name="Klenk H.-P.P."/>
        </authorList>
    </citation>
    <scope>NUCLEOTIDE SEQUENCE [LARGE SCALE GENOMIC DNA]</scope>
    <source>
        <strain evidence="5 6">DSM 19309</strain>
    </source>
</reference>
<name>A0A017HUA6_9RHOB</name>
<dbReference type="SUPFAM" id="SSF51206">
    <property type="entry name" value="cAMP-binding domain-like"/>
    <property type="match status" value="1"/>
</dbReference>
<dbReference type="InterPro" id="IPR014710">
    <property type="entry name" value="RmlC-like_jellyroll"/>
</dbReference>
<proteinExistence type="predicted"/>
<evidence type="ECO:0000313" key="6">
    <source>
        <dbReference type="Proteomes" id="UP000019666"/>
    </source>
</evidence>
<dbReference type="EMBL" id="AOSK01000023">
    <property type="protein sequence ID" value="EYD77743.1"/>
    <property type="molecule type" value="Genomic_DNA"/>
</dbReference>
<evidence type="ECO:0000256" key="1">
    <source>
        <dbReference type="ARBA" id="ARBA00023015"/>
    </source>
</evidence>
<dbReference type="AlphaFoldDB" id="A0A017HUA6"/>
<protein>
    <submittedName>
        <fullName evidence="5">cAMP-binding protein</fullName>
    </submittedName>
</protein>
<dbReference type="InterPro" id="IPR036388">
    <property type="entry name" value="WH-like_DNA-bd_sf"/>
</dbReference>
<accession>A0A017HUA6</accession>
<evidence type="ECO:0000259" key="4">
    <source>
        <dbReference type="PROSITE" id="PS51063"/>
    </source>
</evidence>
<dbReference type="HOGENOM" id="CLU_075053_0_0_5"/>
<dbReference type="GO" id="GO:0003677">
    <property type="term" value="F:DNA binding"/>
    <property type="evidence" value="ECO:0007669"/>
    <property type="project" value="UniProtKB-KW"/>
</dbReference>
<dbReference type="Gene3D" id="1.10.10.10">
    <property type="entry name" value="Winged helix-like DNA-binding domain superfamily/Winged helix DNA-binding domain"/>
    <property type="match status" value="1"/>
</dbReference>
<feature type="domain" description="HTH crp-type" evidence="4">
    <location>
        <begin position="98"/>
        <end position="172"/>
    </location>
</feature>
<organism evidence="5 6">
    <name type="scientific">Rubellimicrobium mesophilum DSM 19309</name>
    <dbReference type="NCBI Taxonomy" id="442562"/>
    <lineage>
        <taxon>Bacteria</taxon>
        <taxon>Pseudomonadati</taxon>
        <taxon>Pseudomonadota</taxon>
        <taxon>Alphaproteobacteria</taxon>
        <taxon>Rhodobacterales</taxon>
        <taxon>Roseobacteraceae</taxon>
        <taxon>Rubellimicrobium</taxon>
    </lineage>
</organism>
<dbReference type="Gene3D" id="2.60.120.10">
    <property type="entry name" value="Jelly Rolls"/>
    <property type="match status" value="1"/>
</dbReference>
<keyword evidence="3" id="KW-0804">Transcription</keyword>
<keyword evidence="6" id="KW-1185">Reference proteome</keyword>
<dbReference type="SUPFAM" id="SSF46785">
    <property type="entry name" value="Winged helix' DNA-binding domain"/>
    <property type="match status" value="1"/>
</dbReference>
<evidence type="ECO:0000256" key="3">
    <source>
        <dbReference type="ARBA" id="ARBA00023163"/>
    </source>
</evidence>
<dbReference type="Proteomes" id="UP000019666">
    <property type="component" value="Unassembled WGS sequence"/>
</dbReference>